<dbReference type="GO" id="GO:0043130">
    <property type="term" value="F:ubiquitin binding"/>
    <property type="evidence" value="ECO:0007669"/>
    <property type="project" value="InterPro"/>
</dbReference>
<feature type="region of interest" description="Disordered" evidence="1">
    <location>
        <begin position="199"/>
        <end position="246"/>
    </location>
</feature>
<dbReference type="SUPFAM" id="SSF46934">
    <property type="entry name" value="UBA-like"/>
    <property type="match status" value="1"/>
</dbReference>
<proteinExistence type="predicted"/>
<gene>
    <name evidence="4" type="ORF">FRX48_02712</name>
</gene>
<accession>A0A5M8PV89</accession>
<dbReference type="AlphaFoldDB" id="A0A5M8PV89"/>
<comment type="caution">
    <text evidence="4">The sequence shown here is derived from an EMBL/GenBank/DDBJ whole genome shotgun (WGS) entry which is preliminary data.</text>
</comment>
<dbReference type="InterPro" id="IPR058864">
    <property type="entry name" value="UBA_10"/>
</dbReference>
<feature type="compositionally biased region" description="Low complexity" evidence="1">
    <location>
        <begin position="236"/>
        <end position="246"/>
    </location>
</feature>
<evidence type="ECO:0000259" key="3">
    <source>
        <dbReference type="Pfam" id="PF26286"/>
    </source>
</evidence>
<dbReference type="CDD" id="cd14279">
    <property type="entry name" value="CUE"/>
    <property type="match status" value="1"/>
</dbReference>
<organism evidence="4 5">
    <name type="scientific">Lasallia pustulata</name>
    <dbReference type="NCBI Taxonomy" id="136370"/>
    <lineage>
        <taxon>Eukaryota</taxon>
        <taxon>Fungi</taxon>
        <taxon>Dikarya</taxon>
        <taxon>Ascomycota</taxon>
        <taxon>Pezizomycotina</taxon>
        <taxon>Lecanoromycetes</taxon>
        <taxon>OSLEUM clade</taxon>
        <taxon>Umbilicariomycetidae</taxon>
        <taxon>Umbilicariales</taxon>
        <taxon>Umbilicariaceae</taxon>
        <taxon>Lasallia</taxon>
    </lineage>
</organism>
<evidence type="ECO:0000313" key="4">
    <source>
        <dbReference type="EMBL" id="KAA6412969.1"/>
    </source>
</evidence>
<dbReference type="Proteomes" id="UP000324767">
    <property type="component" value="Unassembled WGS sequence"/>
</dbReference>
<dbReference type="InterPro" id="IPR009060">
    <property type="entry name" value="UBA-like_sf"/>
</dbReference>
<feature type="region of interest" description="Disordered" evidence="1">
    <location>
        <begin position="49"/>
        <end position="131"/>
    </location>
</feature>
<dbReference type="OrthoDB" id="443981at2759"/>
<feature type="domain" description="UBA-like" evidence="3">
    <location>
        <begin position="252"/>
        <end position="291"/>
    </location>
</feature>
<sequence>MDDAVLPLEKEYCPPIDPALFSAILSDYDLSDPPRIDEVRSVLNALKESADAEGTADFDPSGSSGLLYATGNHESPDRARSWHGEEAARSEETDSTGLSQHIEMLGIEPFPEPETEERERKHGEDYDKGLDQLSPWEKEDLLKEMFPTMKAFDISYSLKKNKYNFGRTVEELLNHVFFEEEQEANGDGHVVAKGIDAFMDGADGTRGRKAKAKRRKQTNLRRTSSNPAPLAHNPTSSSSSSPQKLSSKWELAKQDVEFITQRTYLSPQTVSSQYHQSGASLAATISALVNAF</sequence>
<dbReference type="InterPro" id="IPR003892">
    <property type="entry name" value="CUE"/>
</dbReference>
<protein>
    <submittedName>
        <fullName evidence="4">Uncharacterized protein</fullName>
    </submittedName>
</protein>
<feature type="domain" description="CUE" evidence="2">
    <location>
        <begin position="142"/>
        <end position="174"/>
    </location>
</feature>
<feature type="compositionally biased region" description="Basic and acidic residues" evidence="1">
    <location>
        <begin position="74"/>
        <end position="92"/>
    </location>
</feature>
<dbReference type="Pfam" id="PF26286">
    <property type="entry name" value="UBA_10"/>
    <property type="match status" value="1"/>
</dbReference>
<evidence type="ECO:0000259" key="2">
    <source>
        <dbReference type="Pfam" id="PF02845"/>
    </source>
</evidence>
<feature type="compositionally biased region" description="Basic and acidic residues" evidence="1">
    <location>
        <begin position="117"/>
        <end position="131"/>
    </location>
</feature>
<reference evidence="4 5" key="1">
    <citation type="submission" date="2019-09" db="EMBL/GenBank/DDBJ databases">
        <title>The hologenome of the rock-dwelling lichen Lasallia pustulata.</title>
        <authorList>
            <person name="Greshake Tzovaras B."/>
            <person name="Segers F."/>
            <person name="Bicker A."/>
            <person name="Dal Grande F."/>
            <person name="Otte J."/>
            <person name="Hankeln T."/>
            <person name="Schmitt I."/>
            <person name="Ebersberger I."/>
        </authorList>
    </citation>
    <scope>NUCLEOTIDE SEQUENCE [LARGE SCALE GENOMIC DNA]</scope>
    <source>
        <strain evidence="4">A1-1</strain>
    </source>
</reference>
<dbReference type="Pfam" id="PF02845">
    <property type="entry name" value="CUE"/>
    <property type="match status" value="1"/>
</dbReference>
<dbReference type="EMBL" id="VXIT01000004">
    <property type="protein sequence ID" value="KAA6412969.1"/>
    <property type="molecule type" value="Genomic_DNA"/>
</dbReference>
<name>A0A5M8PV89_9LECA</name>
<feature type="compositionally biased region" description="Basic residues" evidence="1">
    <location>
        <begin position="207"/>
        <end position="219"/>
    </location>
</feature>
<evidence type="ECO:0000313" key="5">
    <source>
        <dbReference type="Proteomes" id="UP000324767"/>
    </source>
</evidence>
<evidence type="ECO:0000256" key="1">
    <source>
        <dbReference type="SAM" id="MobiDB-lite"/>
    </source>
</evidence>